<feature type="non-terminal residue" evidence="1">
    <location>
        <position position="64"/>
    </location>
</feature>
<reference evidence="2" key="1">
    <citation type="submission" date="2017-09" db="EMBL/GenBank/DDBJ databases">
        <title>Depth-based differentiation of microbial function through sediment-hosted aquifers and enrichment of novel symbionts in the deep terrestrial subsurface.</title>
        <authorList>
            <person name="Probst A.J."/>
            <person name="Ladd B."/>
            <person name="Jarett J.K."/>
            <person name="Geller-Mcgrath D.E."/>
            <person name="Sieber C.M.K."/>
            <person name="Emerson J.B."/>
            <person name="Anantharaman K."/>
            <person name="Thomas B.C."/>
            <person name="Malmstrom R."/>
            <person name="Stieglmeier M."/>
            <person name="Klingl A."/>
            <person name="Woyke T."/>
            <person name="Ryan C.M."/>
            <person name="Banfield J.F."/>
        </authorList>
    </citation>
    <scope>NUCLEOTIDE SEQUENCE [LARGE SCALE GENOMIC DNA]</scope>
</reference>
<dbReference type="AlphaFoldDB" id="A0A2M8G9N4"/>
<accession>A0A2M8G9N4</accession>
<proteinExistence type="predicted"/>
<organism evidence="1 2">
    <name type="scientific">Candidatus Tagabacteria bacterium CG_4_8_14_3_um_filter_41_8</name>
    <dbReference type="NCBI Taxonomy" id="1975018"/>
    <lineage>
        <taxon>Bacteria</taxon>
        <taxon>Candidatus Tagaibacteriota</taxon>
    </lineage>
</organism>
<name>A0A2M8G9N4_9BACT</name>
<gene>
    <name evidence="1" type="ORF">CO014_00115</name>
</gene>
<comment type="caution">
    <text evidence="1">The sequence shown here is derived from an EMBL/GenBank/DDBJ whole genome shotgun (WGS) entry which is preliminary data.</text>
</comment>
<dbReference type="EMBL" id="PFQR01000002">
    <property type="protein sequence ID" value="PJC70197.1"/>
    <property type="molecule type" value="Genomic_DNA"/>
</dbReference>
<evidence type="ECO:0000313" key="1">
    <source>
        <dbReference type="EMBL" id="PJC70197.1"/>
    </source>
</evidence>
<evidence type="ECO:0000313" key="2">
    <source>
        <dbReference type="Proteomes" id="UP000229041"/>
    </source>
</evidence>
<dbReference type="Proteomes" id="UP000229041">
    <property type="component" value="Unassembled WGS sequence"/>
</dbReference>
<sequence length="64" mass="7657">MSCTGFERRRKIFSRKFCEPVPRQKFFDGKIFSRGQIPSRPPMEKARQLSGLLNFNLEKFYKLL</sequence>
<protein>
    <submittedName>
        <fullName evidence="1">Uncharacterized protein</fullName>
    </submittedName>
</protein>